<accession>A0AB34KF69</accession>
<keyword evidence="5" id="KW-1185">Reference proteome</keyword>
<dbReference type="InterPro" id="IPR020904">
    <property type="entry name" value="Sc_DH/Rdtase_CS"/>
</dbReference>
<keyword evidence="3" id="KW-0560">Oxidoreductase</keyword>
<dbReference type="PRINTS" id="PR00081">
    <property type="entry name" value="GDHRDH"/>
</dbReference>
<evidence type="ECO:0000256" key="3">
    <source>
        <dbReference type="ARBA" id="ARBA00023002"/>
    </source>
</evidence>
<dbReference type="InterPro" id="IPR002347">
    <property type="entry name" value="SDR_fam"/>
</dbReference>
<keyword evidence="2" id="KW-0521">NADP</keyword>
<evidence type="ECO:0000313" key="4">
    <source>
        <dbReference type="EMBL" id="KAL1581995.1"/>
    </source>
</evidence>
<dbReference type="PANTHER" id="PTHR44229">
    <property type="entry name" value="15-HYDROXYPROSTAGLANDIN DEHYDROGENASE [NAD(+)]"/>
    <property type="match status" value="1"/>
</dbReference>
<reference evidence="4 5" key="1">
    <citation type="journal article" date="2020" name="Microbiol. Resour. Announc.">
        <title>Draft Genome Sequence of a Cladosporium Species Isolated from the Mesophotic Ascidian Didemnum maculosum.</title>
        <authorList>
            <person name="Gioti A."/>
            <person name="Siaperas R."/>
            <person name="Nikolaivits E."/>
            <person name="Le Goff G."/>
            <person name="Ouazzani J."/>
            <person name="Kotoulas G."/>
            <person name="Topakas E."/>
        </authorList>
    </citation>
    <scope>NUCLEOTIDE SEQUENCE [LARGE SCALE GENOMIC DNA]</scope>
    <source>
        <strain evidence="4 5">TM138-S3</strain>
    </source>
</reference>
<comment type="similarity">
    <text evidence="1">Belongs to the short-chain dehydrogenases/reductases (SDR) family.</text>
</comment>
<evidence type="ECO:0000256" key="2">
    <source>
        <dbReference type="ARBA" id="ARBA00022857"/>
    </source>
</evidence>
<protein>
    <recommendedName>
        <fullName evidence="6">NAD(P)-binding protein</fullName>
    </recommendedName>
</protein>
<dbReference type="Gene3D" id="3.40.50.720">
    <property type="entry name" value="NAD(P)-binding Rossmann-like Domain"/>
    <property type="match status" value="1"/>
</dbReference>
<sequence>MEVDRCLQRSISEATLVIITMAVGDFTLEGKIAVVTGGGSGINSSFAKLALASKARVLIADIKLLQDAQNLLRSPETAGKIAYAKCDVCKWDQLERLPSEVEAAFGQGAVADVWVAGAGVSEPSLSSFFLDQEDNGYLAMRINAEHPIKLTRIAMRSLLKANKPGIVLIVASGAGATGFYGSPLYCATKHAVVGFTKSMAQADKDENVKIVSICPGIMSNPLWQGSDAKDVANQYSYSDDMAITAEEVARAMKDLIEKGKFTGGSLLEISKVKGSGLLESSEASIATGPETQAWVNQCYAPVREIFKKERRAG</sequence>
<dbReference type="PANTHER" id="PTHR44229:SF4">
    <property type="entry name" value="15-HYDROXYPROSTAGLANDIN DEHYDROGENASE [NAD(+)]"/>
    <property type="match status" value="1"/>
</dbReference>
<dbReference type="SUPFAM" id="SSF51735">
    <property type="entry name" value="NAD(P)-binding Rossmann-fold domains"/>
    <property type="match status" value="1"/>
</dbReference>
<dbReference type="InterPro" id="IPR036291">
    <property type="entry name" value="NAD(P)-bd_dom_sf"/>
</dbReference>
<gene>
    <name evidence="4" type="ORF">WHR41_09386</name>
</gene>
<dbReference type="GO" id="GO:0005737">
    <property type="term" value="C:cytoplasm"/>
    <property type="evidence" value="ECO:0007669"/>
    <property type="project" value="TreeGrafter"/>
</dbReference>
<dbReference type="GeneID" id="96010827"/>
<dbReference type="Pfam" id="PF00106">
    <property type="entry name" value="adh_short"/>
    <property type="match status" value="1"/>
</dbReference>
<name>A0AB34KF69_9PEZI</name>
<evidence type="ECO:0000313" key="5">
    <source>
        <dbReference type="Proteomes" id="UP000803884"/>
    </source>
</evidence>
<dbReference type="GO" id="GO:0016616">
    <property type="term" value="F:oxidoreductase activity, acting on the CH-OH group of donors, NAD or NADP as acceptor"/>
    <property type="evidence" value="ECO:0007669"/>
    <property type="project" value="TreeGrafter"/>
</dbReference>
<dbReference type="Proteomes" id="UP000803884">
    <property type="component" value="Unassembled WGS sequence"/>
</dbReference>
<organism evidence="4 5">
    <name type="scientific">Cladosporium halotolerans</name>
    <dbReference type="NCBI Taxonomy" id="1052096"/>
    <lineage>
        <taxon>Eukaryota</taxon>
        <taxon>Fungi</taxon>
        <taxon>Dikarya</taxon>
        <taxon>Ascomycota</taxon>
        <taxon>Pezizomycotina</taxon>
        <taxon>Dothideomycetes</taxon>
        <taxon>Dothideomycetidae</taxon>
        <taxon>Cladosporiales</taxon>
        <taxon>Cladosporiaceae</taxon>
        <taxon>Cladosporium</taxon>
    </lineage>
</organism>
<evidence type="ECO:0008006" key="6">
    <source>
        <dbReference type="Google" id="ProtNLM"/>
    </source>
</evidence>
<dbReference type="AlphaFoldDB" id="A0AB34KF69"/>
<dbReference type="PROSITE" id="PS00061">
    <property type="entry name" value="ADH_SHORT"/>
    <property type="match status" value="1"/>
</dbReference>
<comment type="caution">
    <text evidence="4">The sequence shown here is derived from an EMBL/GenBank/DDBJ whole genome shotgun (WGS) entry which is preliminary data.</text>
</comment>
<dbReference type="RefSeq" id="XP_069225102.1">
    <property type="nucleotide sequence ID" value="XM_069377989.1"/>
</dbReference>
<proteinExistence type="inferred from homology"/>
<dbReference type="EMBL" id="JAAQHG020000083">
    <property type="protein sequence ID" value="KAL1581995.1"/>
    <property type="molecule type" value="Genomic_DNA"/>
</dbReference>
<evidence type="ECO:0000256" key="1">
    <source>
        <dbReference type="ARBA" id="ARBA00006484"/>
    </source>
</evidence>